<gene>
    <name evidence="1" type="ORF">YBN1229_v1_0617</name>
</gene>
<dbReference type="Proteomes" id="UP000033187">
    <property type="component" value="Chromosome 1"/>
</dbReference>
<name>A0A0D6JB14_9HYPH</name>
<dbReference type="AlphaFoldDB" id="A0A0D6JB14"/>
<accession>A0A0D6JB14</accession>
<keyword evidence="2" id="KW-1185">Reference proteome</keyword>
<proteinExistence type="predicted"/>
<sequence>MRADVVPLLRSPVRTFFPSDVRPLFTTCVLAFGRSSVGPFVTFPKLSAISGAFVRSDVVYIARCYVRQFVRSLYANPPPKHLDS</sequence>
<dbReference type="KEGG" id="fiy:BN1229_v1_0617"/>
<reference evidence="2" key="1">
    <citation type="submission" date="2015-02" db="EMBL/GenBank/DDBJ databases">
        <authorList>
            <person name="Chooi Y.-H."/>
        </authorList>
    </citation>
    <scope>NUCLEOTIDE SEQUENCE [LARGE SCALE GENOMIC DNA]</scope>
    <source>
        <strain evidence="2">strain Y</strain>
    </source>
</reference>
<dbReference type="EMBL" id="LN829119">
    <property type="protein sequence ID" value="CPR16035.1"/>
    <property type="molecule type" value="Genomic_DNA"/>
</dbReference>
<organism evidence="1 2">
    <name type="scientific">Candidatus Filomicrobium marinum</name>
    <dbReference type="NCBI Taxonomy" id="1608628"/>
    <lineage>
        <taxon>Bacteria</taxon>
        <taxon>Pseudomonadati</taxon>
        <taxon>Pseudomonadota</taxon>
        <taxon>Alphaproteobacteria</taxon>
        <taxon>Hyphomicrobiales</taxon>
        <taxon>Hyphomicrobiaceae</taxon>
        <taxon>Filomicrobium</taxon>
    </lineage>
</organism>
<evidence type="ECO:0000313" key="1">
    <source>
        <dbReference type="EMBL" id="CPR16035.1"/>
    </source>
</evidence>
<evidence type="ECO:0000313" key="2">
    <source>
        <dbReference type="Proteomes" id="UP000033187"/>
    </source>
</evidence>
<dbReference type="KEGG" id="fil:BN1229_v1_0614"/>
<protein>
    <submittedName>
        <fullName evidence="1">Uncharacterized protein</fullName>
    </submittedName>
</protein>